<dbReference type="STRING" id="882083.SacmaDRAFT_3506"/>
<dbReference type="SMART" id="SM00342">
    <property type="entry name" value="HTH_ARAC"/>
    <property type="match status" value="1"/>
</dbReference>
<dbReference type="AlphaFoldDB" id="H5WXR3"/>
<dbReference type="HOGENOM" id="CLU_066193_3_1_11"/>
<accession>H5WXR3</accession>
<dbReference type="EMBL" id="CM001439">
    <property type="protein sequence ID" value="EHR51722.1"/>
    <property type="molecule type" value="Genomic_DNA"/>
</dbReference>
<proteinExistence type="predicted"/>
<evidence type="ECO:0000256" key="1">
    <source>
        <dbReference type="ARBA" id="ARBA00023015"/>
    </source>
</evidence>
<evidence type="ECO:0000313" key="6">
    <source>
        <dbReference type="Proteomes" id="UP000004926"/>
    </source>
</evidence>
<gene>
    <name evidence="5" type="ORF">SacmaDRAFT_3506</name>
</gene>
<feature type="domain" description="HTH araC/xylS-type" evidence="4">
    <location>
        <begin position="128"/>
        <end position="226"/>
    </location>
</feature>
<dbReference type="PANTHER" id="PTHR46796:SF15">
    <property type="entry name" value="BLL1074 PROTEIN"/>
    <property type="match status" value="1"/>
</dbReference>
<dbReference type="Pfam" id="PF12833">
    <property type="entry name" value="HTH_18"/>
    <property type="match status" value="1"/>
</dbReference>
<dbReference type="GO" id="GO:0043565">
    <property type="term" value="F:sequence-specific DNA binding"/>
    <property type="evidence" value="ECO:0007669"/>
    <property type="project" value="InterPro"/>
</dbReference>
<keyword evidence="1" id="KW-0805">Transcription regulation</keyword>
<keyword evidence="3" id="KW-0804">Transcription</keyword>
<dbReference type="PANTHER" id="PTHR46796">
    <property type="entry name" value="HTH-TYPE TRANSCRIPTIONAL ACTIVATOR RHAS-RELATED"/>
    <property type="match status" value="1"/>
</dbReference>
<organism evidence="5 6">
    <name type="scientific">Saccharomonospora marina XMU15</name>
    <dbReference type="NCBI Taxonomy" id="882083"/>
    <lineage>
        <taxon>Bacteria</taxon>
        <taxon>Bacillati</taxon>
        <taxon>Actinomycetota</taxon>
        <taxon>Actinomycetes</taxon>
        <taxon>Pseudonocardiales</taxon>
        <taxon>Pseudonocardiaceae</taxon>
        <taxon>Saccharomonospora</taxon>
    </lineage>
</organism>
<dbReference type="InterPro" id="IPR046532">
    <property type="entry name" value="DUF6597"/>
</dbReference>
<dbReference type="InterPro" id="IPR050204">
    <property type="entry name" value="AraC_XylS_family_regulators"/>
</dbReference>
<dbReference type="InterPro" id="IPR018060">
    <property type="entry name" value="HTH_AraC"/>
</dbReference>
<dbReference type="Proteomes" id="UP000004926">
    <property type="component" value="Chromosome"/>
</dbReference>
<reference evidence="5 6" key="1">
    <citation type="journal article" date="2012" name="Stand. Genomic Sci.">
        <title>Genome sequence of the ocean sediment bacterium Saccharomonospora marina type strain (XMU15(T)).</title>
        <authorList>
            <person name="Klenk H.P."/>
            <person name="Lu M."/>
            <person name="Lucas S."/>
            <person name="Lapidus A."/>
            <person name="Copeland A."/>
            <person name="Pitluck S."/>
            <person name="Goodwin L.A."/>
            <person name="Han C."/>
            <person name="Tapia R."/>
            <person name="Brambilla E.M."/>
            <person name="Potter G."/>
            <person name="Land M."/>
            <person name="Ivanova N."/>
            <person name="Rohde M."/>
            <person name="Goker M."/>
            <person name="Detter J.C."/>
            <person name="Li W.J."/>
            <person name="Kyrpides N.C."/>
            <person name="Woyke T."/>
        </authorList>
    </citation>
    <scope>NUCLEOTIDE SEQUENCE [LARGE SCALE GENOMIC DNA]</scope>
    <source>
        <strain evidence="5 6">XMU15</strain>
    </source>
</reference>
<protein>
    <recommendedName>
        <fullName evidence="4">HTH araC/xylS-type domain-containing protein</fullName>
    </recommendedName>
</protein>
<evidence type="ECO:0000313" key="5">
    <source>
        <dbReference type="EMBL" id="EHR51722.1"/>
    </source>
</evidence>
<dbReference type="eggNOG" id="COG2207">
    <property type="taxonomic scope" value="Bacteria"/>
</dbReference>
<dbReference type="Pfam" id="PF20240">
    <property type="entry name" value="DUF6597"/>
    <property type="match status" value="1"/>
</dbReference>
<dbReference type="PROSITE" id="PS01124">
    <property type="entry name" value="HTH_ARAC_FAMILY_2"/>
    <property type="match status" value="1"/>
</dbReference>
<dbReference type="RefSeq" id="WP_009155104.1">
    <property type="nucleotide sequence ID" value="NZ_CM001439.1"/>
</dbReference>
<evidence type="ECO:0000256" key="2">
    <source>
        <dbReference type="ARBA" id="ARBA00023125"/>
    </source>
</evidence>
<evidence type="ECO:0000259" key="4">
    <source>
        <dbReference type="PROSITE" id="PS01124"/>
    </source>
</evidence>
<keyword evidence="2" id="KW-0238">DNA-binding</keyword>
<dbReference type="OrthoDB" id="9815799at2"/>
<keyword evidence="6" id="KW-1185">Reference proteome</keyword>
<name>H5WXR3_9PSEU</name>
<dbReference type="GO" id="GO:0003700">
    <property type="term" value="F:DNA-binding transcription factor activity"/>
    <property type="evidence" value="ECO:0007669"/>
    <property type="project" value="InterPro"/>
</dbReference>
<sequence>MYRETAPPPALRETVRCVWWNHTRGGERIVPDGCVDLVVAGESVFVAGPDTGPWQADLPPGTPVHGVRFRPGHAPRALGVAADELTDRRVALAEVWGRMGSAVTDLLSHRPHSLTALVTERVAGTERDLMLDVVLSRLDSGVPRVRDAMAGVPLGQRQFRRRFTEAVGLGPATYLRVARLRRAMAGAAAASDLASLAVAAGYSDQAHLSRECRALTADTASTFFTTIGSGHTPPVRAH</sequence>
<dbReference type="Gene3D" id="1.10.10.60">
    <property type="entry name" value="Homeodomain-like"/>
    <property type="match status" value="1"/>
</dbReference>
<evidence type="ECO:0000256" key="3">
    <source>
        <dbReference type="ARBA" id="ARBA00023163"/>
    </source>
</evidence>